<sequence>MCHPIELSQHHIDVSIQLENCPVWWHFTGLYGEPDTNQRELTWNLLTQLHSQCCRAWLCVGDFNQILDQSEKRVGPPRPNWQIQNFRKALENCELVDLGYSGTPLTWCNRHSKPNTIQEHLDRACANLEWSQLFPDTSVRHIPMHSSDHGALSAVRPSSRDGLRQLSEWVKRRTKFLEDKVGHLLWFRLTLKVSKDIVETRKELERLAAHEETIWKHHSKVLWLREGDRNTGFFYRWVSTCFQTNLIKKLKNSERALVTMEEGIQGFILVHFCNVYASSRPLPDAIAKGIEHLRAGVDFSTAEELLQPYTTLEVKQALFQMAHLKSPEPDESFSGLQNRGERGWMALKLDVSKAYDKFEWSFLEQVMSKLESLVPYYRMQNVRGVFEVLRSVGGLCLFPISYLQMIRSFLAKLAPKNSQAIREVLETYRGLLGQEINFSKTSVGFSRNTKEDLCQHLAVELTIGGNKMELYLGLPSRIACSKRDLFTTIWDRIWQKITGWNEKLLSQVGKENSY</sequence>
<reference evidence="1" key="1">
    <citation type="submission" date="2020-06" db="EMBL/GenBank/DDBJ databases">
        <authorList>
            <person name="Li T."/>
            <person name="Hu X."/>
            <person name="Zhang T."/>
            <person name="Song X."/>
            <person name="Zhang H."/>
            <person name="Dai N."/>
            <person name="Sheng W."/>
            <person name="Hou X."/>
            <person name="Wei L."/>
        </authorList>
    </citation>
    <scope>NUCLEOTIDE SEQUENCE</scope>
    <source>
        <strain evidence="1">KEN8</strain>
        <tissue evidence="1">Leaf</tissue>
    </source>
</reference>
<dbReference type="Gene3D" id="3.60.10.10">
    <property type="entry name" value="Endonuclease/exonuclease/phosphatase"/>
    <property type="match status" value="1"/>
</dbReference>
<evidence type="ECO:0008006" key="2">
    <source>
        <dbReference type="Google" id="ProtNLM"/>
    </source>
</evidence>
<dbReference type="EMBL" id="JACGWM010001830">
    <property type="protein sequence ID" value="KAL0287262.1"/>
    <property type="molecule type" value="Genomic_DNA"/>
</dbReference>
<protein>
    <recommendedName>
        <fullName evidence="2">Reverse transcriptase</fullName>
    </recommendedName>
</protein>
<reference evidence="1" key="2">
    <citation type="journal article" date="2024" name="Plant">
        <title>Genomic evolution and insights into agronomic trait innovations of Sesamum species.</title>
        <authorList>
            <person name="Miao H."/>
            <person name="Wang L."/>
            <person name="Qu L."/>
            <person name="Liu H."/>
            <person name="Sun Y."/>
            <person name="Le M."/>
            <person name="Wang Q."/>
            <person name="Wei S."/>
            <person name="Zheng Y."/>
            <person name="Lin W."/>
            <person name="Duan Y."/>
            <person name="Cao H."/>
            <person name="Xiong S."/>
            <person name="Wang X."/>
            <person name="Wei L."/>
            <person name="Li C."/>
            <person name="Ma Q."/>
            <person name="Ju M."/>
            <person name="Zhao R."/>
            <person name="Li G."/>
            <person name="Mu C."/>
            <person name="Tian Q."/>
            <person name="Mei H."/>
            <person name="Zhang T."/>
            <person name="Gao T."/>
            <person name="Zhang H."/>
        </authorList>
    </citation>
    <scope>NUCLEOTIDE SEQUENCE</scope>
    <source>
        <strain evidence="1">KEN8</strain>
    </source>
</reference>
<organism evidence="1">
    <name type="scientific">Sesamum calycinum</name>
    <dbReference type="NCBI Taxonomy" id="2727403"/>
    <lineage>
        <taxon>Eukaryota</taxon>
        <taxon>Viridiplantae</taxon>
        <taxon>Streptophyta</taxon>
        <taxon>Embryophyta</taxon>
        <taxon>Tracheophyta</taxon>
        <taxon>Spermatophyta</taxon>
        <taxon>Magnoliopsida</taxon>
        <taxon>eudicotyledons</taxon>
        <taxon>Gunneridae</taxon>
        <taxon>Pentapetalae</taxon>
        <taxon>asterids</taxon>
        <taxon>lamiids</taxon>
        <taxon>Lamiales</taxon>
        <taxon>Pedaliaceae</taxon>
        <taxon>Sesamum</taxon>
    </lineage>
</organism>
<dbReference type="SUPFAM" id="SSF56219">
    <property type="entry name" value="DNase I-like"/>
    <property type="match status" value="1"/>
</dbReference>
<name>A0AAW2IYN9_9LAMI</name>
<dbReference type="PANTHER" id="PTHR33710">
    <property type="entry name" value="BNAC02G09200D PROTEIN"/>
    <property type="match status" value="1"/>
</dbReference>
<evidence type="ECO:0000313" key="1">
    <source>
        <dbReference type="EMBL" id="KAL0287262.1"/>
    </source>
</evidence>
<dbReference type="AlphaFoldDB" id="A0AAW2IYN9"/>
<proteinExistence type="predicted"/>
<dbReference type="PANTHER" id="PTHR33710:SF71">
    <property type="entry name" value="ENDONUCLEASE_EXONUCLEASE_PHOSPHATASE DOMAIN-CONTAINING PROTEIN"/>
    <property type="match status" value="1"/>
</dbReference>
<comment type="caution">
    <text evidence="1">The sequence shown here is derived from an EMBL/GenBank/DDBJ whole genome shotgun (WGS) entry which is preliminary data.</text>
</comment>
<accession>A0AAW2IYN9</accession>
<dbReference type="InterPro" id="IPR036691">
    <property type="entry name" value="Endo/exonu/phosph_ase_sf"/>
</dbReference>
<gene>
    <name evidence="1" type="ORF">Scaly_2769400</name>
</gene>